<feature type="region of interest" description="Disordered" evidence="1">
    <location>
        <begin position="30"/>
        <end position="87"/>
    </location>
</feature>
<organism evidence="2 3">
    <name type="scientific">Colletotrichum paranaense</name>
    <dbReference type="NCBI Taxonomy" id="1914294"/>
    <lineage>
        <taxon>Eukaryota</taxon>
        <taxon>Fungi</taxon>
        <taxon>Dikarya</taxon>
        <taxon>Ascomycota</taxon>
        <taxon>Pezizomycotina</taxon>
        <taxon>Sordariomycetes</taxon>
        <taxon>Hypocreomycetidae</taxon>
        <taxon>Glomerellales</taxon>
        <taxon>Glomerellaceae</taxon>
        <taxon>Colletotrichum</taxon>
        <taxon>Colletotrichum acutatum species complex</taxon>
    </lineage>
</organism>
<gene>
    <name evidence="2" type="ORF">CPAR01_15055</name>
</gene>
<evidence type="ECO:0000256" key="1">
    <source>
        <dbReference type="SAM" id="MobiDB-lite"/>
    </source>
</evidence>
<name>A0ABQ9S192_9PEZI</name>
<reference evidence="2 3" key="1">
    <citation type="submission" date="2016-10" db="EMBL/GenBank/DDBJ databases">
        <title>The genome sequence of Colletotrichum fioriniae PJ7.</title>
        <authorList>
            <person name="Baroncelli R."/>
        </authorList>
    </citation>
    <scope>NUCLEOTIDE SEQUENCE [LARGE SCALE GENOMIC DNA]</scope>
    <source>
        <strain evidence="2 3">IMI 384185</strain>
    </source>
</reference>
<dbReference type="Proteomes" id="UP001241169">
    <property type="component" value="Unassembled WGS sequence"/>
</dbReference>
<proteinExistence type="predicted"/>
<dbReference type="GeneID" id="85383204"/>
<keyword evidence="3" id="KW-1185">Reference proteome</keyword>
<evidence type="ECO:0000313" key="2">
    <source>
        <dbReference type="EMBL" id="KAK1521532.1"/>
    </source>
</evidence>
<dbReference type="RefSeq" id="XP_060342230.1">
    <property type="nucleotide sequence ID" value="XM_060499305.1"/>
</dbReference>
<comment type="caution">
    <text evidence="2">The sequence shown here is derived from an EMBL/GenBank/DDBJ whole genome shotgun (WGS) entry which is preliminary data.</text>
</comment>
<dbReference type="EMBL" id="MOPA01000017">
    <property type="protein sequence ID" value="KAK1521532.1"/>
    <property type="molecule type" value="Genomic_DNA"/>
</dbReference>
<accession>A0ABQ9S192</accession>
<protein>
    <submittedName>
        <fullName evidence="2">Uncharacterized protein</fullName>
    </submittedName>
</protein>
<evidence type="ECO:0000313" key="3">
    <source>
        <dbReference type="Proteomes" id="UP001241169"/>
    </source>
</evidence>
<sequence>MDEGWTAECGESFMIETRLRGMSSNRAVASKIPAANPPPSKASYGHYPRRTRSHPPPPKCAARATRPVSRAGNPNSSTSGVPAMPLIDGPGPGYVGWQDARSYNVHDHRHADSCIAAASGCPATSTVSHGTSAT</sequence>